<keyword evidence="2" id="KW-0732">Signal</keyword>
<feature type="signal peptide" evidence="2">
    <location>
        <begin position="1"/>
        <end position="18"/>
    </location>
</feature>
<dbReference type="InterPro" id="IPR029059">
    <property type="entry name" value="AB_hydrolase_5"/>
</dbReference>
<sequence length="269" mass="27297">MRVLAGLAALVLALTACGGEPGTVRADGTTPSTAPSPATTAPAAPSPAATTPAPAASPARTPSRPPKGPNLSGCYTRADGKIFSYGDDLPGVVMGKGRVGVVISYERGGTPCTWRPLADRLVAAGYRVLLYATDVAALPSDTIVAMTRRLTKDGKVGKVFLVGGSVGGIFSVTAALELGDRVAGVVDLAGPPDAEETAKLKVPLLQVVAEGDGRVPETMRAAHEAATGSADRRLVVVPDEAAHASALFETPHGTEVLDTVLDFMAGHRG</sequence>
<evidence type="ECO:0000256" key="1">
    <source>
        <dbReference type="SAM" id="MobiDB-lite"/>
    </source>
</evidence>
<reference evidence="4" key="1">
    <citation type="submission" date="2021-01" db="EMBL/GenBank/DDBJ databases">
        <title>Whole genome shotgun sequence of Sphaerisporangium rufum NBRC 109079.</title>
        <authorList>
            <person name="Komaki H."/>
            <person name="Tamura T."/>
        </authorList>
    </citation>
    <scope>NUCLEOTIDE SEQUENCE</scope>
    <source>
        <strain evidence="4">NBRC 109079</strain>
    </source>
</reference>
<feature type="region of interest" description="Disordered" evidence="1">
    <location>
        <begin position="20"/>
        <end position="71"/>
    </location>
</feature>
<evidence type="ECO:0000256" key="2">
    <source>
        <dbReference type="SAM" id="SignalP"/>
    </source>
</evidence>
<organism evidence="4 5">
    <name type="scientific">Sphaerisporangium rufum</name>
    <dbReference type="NCBI Taxonomy" id="1381558"/>
    <lineage>
        <taxon>Bacteria</taxon>
        <taxon>Bacillati</taxon>
        <taxon>Actinomycetota</taxon>
        <taxon>Actinomycetes</taxon>
        <taxon>Streptosporangiales</taxon>
        <taxon>Streptosporangiaceae</taxon>
        <taxon>Sphaerisporangium</taxon>
    </lineage>
</organism>
<name>A0A919R886_9ACTN</name>
<gene>
    <name evidence="4" type="ORF">Sru01_60050</name>
</gene>
<feature type="domain" description="Alpha/beta hydrolase fold-5" evidence="3">
    <location>
        <begin position="114"/>
        <end position="218"/>
    </location>
</feature>
<dbReference type="EMBL" id="BOOU01000085">
    <property type="protein sequence ID" value="GII81023.1"/>
    <property type="molecule type" value="Genomic_DNA"/>
</dbReference>
<feature type="chain" id="PRO_5039476781" description="Alpha/beta hydrolase fold-5 domain-containing protein" evidence="2">
    <location>
        <begin position="19"/>
        <end position="269"/>
    </location>
</feature>
<dbReference type="InterPro" id="IPR029058">
    <property type="entry name" value="AB_hydrolase_fold"/>
</dbReference>
<dbReference type="GO" id="GO:0016787">
    <property type="term" value="F:hydrolase activity"/>
    <property type="evidence" value="ECO:0007669"/>
    <property type="project" value="InterPro"/>
</dbReference>
<keyword evidence="5" id="KW-1185">Reference proteome</keyword>
<accession>A0A919R886</accession>
<feature type="compositionally biased region" description="Low complexity" evidence="1">
    <location>
        <begin position="29"/>
        <end position="62"/>
    </location>
</feature>
<dbReference type="AlphaFoldDB" id="A0A919R886"/>
<dbReference type="RefSeq" id="WP_203992642.1">
    <property type="nucleotide sequence ID" value="NZ_BOOU01000085.1"/>
</dbReference>
<dbReference type="Proteomes" id="UP000655287">
    <property type="component" value="Unassembled WGS sequence"/>
</dbReference>
<proteinExistence type="predicted"/>
<evidence type="ECO:0000313" key="4">
    <source>
        <dbReference type="EMBL" id="GII81023.1"/>
    </source>
</evidence>
<dbReference type="Gene3D" id="3.40.50.1820">
    <property type="entry name" value="alpha/beta hydrolase"/>
    <property type="match status" value="1"/>
</dbReference>
<comment type="caution">
    <text evidence="4">The sequence shown here is derived from an EMBL/GenBank/DDBJ whole genome shotgun (WGS) entry which is preliminary data.</text>
</comment>
<evidence type="ECO:0000313" key="5">
    <source>
        <dbReference type="Proteomes" id="UP000655287"/>
    </source>
</evidence>
<dbReference type="PROSITE" id="PS51257">
    <property type="entry name" value="PROKAR_LIPOPROTEIN"/>
    <property type="match status" value="1"/>
</dbReference>
<dbReference type="Pfam" id="PF12695">
    <property type="entry name" value="Abhydrolase_5"/>
    <property type="match status" value="1"/>
</dbReference>
<dbReference type="SUPFAM" id="SSF53474">
    <property type="entry name" value="alpha/beta-Hydrolases"/>
    <property type="match status" value="1"/>
</dbReference>
<evidence type="ECO:0000259" key="3">
    <source>
        <dbReference type="Pfam" id="PF12695"/>
    </source>
</evidence>
<protein>
    <recommendedName>
        <fullName evidence="3">Alpha/beta hydrolase fold-5 domain-containing protein</fullName>
    </recommendedName>
</protein>